<proteinExistence type="predicted"/>
<name>A0A261RV04_9BORD</name>
<protein>
    <submittedName>
        <fullName evidence="2">Uncharacterized protein</fullName>
    </submittedName>
</protein>
<accession>A0A261RV04</accession>
<keyword evidence="1" id="KW-1133">Transmembrane helix</keyword>
<feature type="transmembrane region" description="Helical" evidence="1">
    <location>
        <begin position="67"/>
        <end position="90"/>
    </location>
</feature>
<keyword evidence="1" id="KW-0472">Membrane</keyword>
<evidence type="ECO:0000256" key="1">
    <source>
        <dbReference type="SAM" id="Phobius"/>
    </source>
</evidence>
<dbReference type="Proteomes" id="UP000217005">
    <property type="component" value="Unassembled WGS sequence"/>
</dbReference>
<feature type="transmembrane region" description="Helical" evidence="1">
    <location>
        <begin position="24"/>
        <end position="46"/>
    </location>
</feature>
<sequence>MIQVLGYRYFDEAQLGSTLLQEQIAFYSLALMLMFLLPARGLTLWLSPRYPVRRIKALIERVAQQAMVIGSIAASAIIGFAIAAAIFGAYASSVKFVHAGVYFLALAEVAANPVRVSEASKGYSMAMGMLIATPFIY</sequence>
<comment type="caution">
    <text evidence="2">The sequence shown here is derived from an EMBL/GenBank/DDBJ whole genome shotgun (WGS) entry which is preliminary data.</text>
</comment>
<dbReference type="AlphaFoldDB" id="A0A261RV04"/>
<evidence type="ECO:0000313" key="2">
    <source>
        <dbReference type="EMBL" id="OZI28916.1"/>
    </source>
</evidence>
<keyword evidence="1" id="KW-0812">Transmembrane</keyword>
<dbReference type="EMBL" id="NEVL01000006">
    <property type="protein sequence ID" value="OZI28916.1"/>
    <property type="molecule type" value="Genomic_DNA"/>
</dbReference>
<reference evidence="2 3" key="1">
    <citation type="submission" date="2017-05" db="EMBL/GenBank/DDBJ databases">
        <title>Complete and WGS of Bordetella genogroups.</title>
        <authorList>
            <person name="Spilker T."/>
            <person name="LiPuma J."/>
        </authorList>
    </citation>
    <scope>NUCLEOTIDE SEQUENCE [LARGE SCALE GENOMIC DNA]</scope>
    <source>
        <strain evidence="2 3">AU17610</strain>
    </source>
</reference>
<evidence type="ECO:0000313" key="3">
    <source>
        <dbReference type="Proteomes" id="UP000217005"/>
    </source>
</evidence>
<gene>
    <name evidence="2" type="ORF">CEG14_23625</name>
</gene>
<organism evidence="2 3">
    <name type="scientific">Bordetella genomosp. 1</name>
    <dbReference type="NCBI Taxonomy" id="1395607"/>
    <lineage>
        <taxon>Bacteria</taxon>
        <taxon>Pseudomonadati</taxon>
        <taxon>Pseudomonadota</taxon>
        <taxon>Betaproteobacteria</taxon>
        <taxon>Burkholderiales</taxon>
        <taxon>Alcaligenaceae</taxon>
        <taxon>Bordetella</taxon>
    </lineage>
</organism>